<reference evidence="3 4" key="1">
    <citation type="submission" date="2019-04" db="EMBL/GenBank/DDBJ databases">
        <title>Bacillus caeni sp. nov., a bacterium isolated from mangrove sediment.</title>
        <authorList>
            <person name="Huang H."/>
            <person name="Mo K."/>
            <person name="Hu Y."/>
        </authorList>
    </citation>
    <scope>NUCLEOTIDE SEQUENCE [LARGE SCALE GENOMIC DNA]</scope>
    <source>
        <strain evidence="3 4">HB172195</strain>
    </source>
</reference>
<dbReference type="GO" id="GO:0016853">
    <property type="term" value="F:isomerase activity"/>
    <property type="evidence" value="ECO:0007669"/>
    <property type="project" value="UniProtKB-KW"/>
</dbReference>
<dbReference type="PANTHER" id="PTHR43802">
    <property type="entry name" value="ENOYL-COA HYDRATASE"/>
    <property type="match status" value="1"/>
</dbReference>
<dbReference type="AlphaFoldDB" id="A0A5R9F3N0"/>
<dbReference type="Pfam" id="PF00378">
    <property type="entry name" value="ECH_1"/>
    <property type="match status" value="1"/>
</dbReference>
<dbReference type="InterPro" id="IPR018376">
    <property type="entry name" value="Enoyl-CoA_hyd/isom_CS"/>
</dbReference>
<dbReference type="InterPro" id="IPR001753">
    <property type="entry name" value="Enoyl-CoA_hydra/iso"/>
</dbReference>
<comment type="caution">
    <text evidence="3">The sequence shown here is derived from an EMBL/GenBank/DDBJ whole genome shotgun (WGS) entry which is preliminary data.</text>
</comment>
<dbReference type="OrthoDB" id="9775794at2"/>
<dbReference type="Proteomes" id="UP000308230">
    <property type="component" value="Unassembled WGS sequence"/>
</dbReference>
<evidence type="ECO:0000313" key="3">
    <source>
        <dbReference type="EMBL" id="TLS38292.1"/>
    </source>
</evidence>
<proteinExistence type="inferred from homology"/>
<accession>A0A5R9F3N0</accession>
<keyword evidence="4" id="KW-1185">Reference proteome</keyword>
<dbReference type="PROSITE" id="PS00166">
    <property type="entry name" value="ENOYL_COA_HYDRATASE"/>
    <property type="match status" value="1"/>
</dbReference>
<evidence type="ECO:0000256" key="2">
    <source>
        <dbReference type="RuleBase" id="RU003707"/>
    </source>
</evidence>
<keyword evidence="3" id="KW-0413">Isomerase</keyword>
<organism evidence="3 4">
    <name type="scientific">Exobacillus caeni</name>
    <dbReference type="NCBI Taxonomy" id="2574798"/>
    <lineage>
        <taxon>Bacteria</taxon>
        <taxon>Bacillati</taxon>
        <taxon>Bacillota</taxon>
        <taxon>Bacilli</taxon>
        <taxon>Bacillales</taxon>
        <taxon>Guptibacillaceae</taxon>
        <taxon>Exobacillus</taxon>
    </lineage>
</organism>
<dbReference type="SUPFAM" id="SSF52096">
    <property type="entry name" value="ClpP/crotonase"/>
    <property type="match status" value="1"/>
</dbReference>
<dbReference type="PANTHER" id="PTHR43802:SF1">
    <property type="entry name" value="IP11341P-RELATED"/>
    <property type="match status" value="1"/>
</dbReference>
<dbReference type="CDD" id="cd06558">
    <property type="entry name" value="crotonase-like"/>
    <property type="match status" value="1"/>
</dbReference>
<protein>
    <submittedName>
        <fullName evidence="3">2-(1,2-epoxy-1,2-dihydrophenyl)acetyl-CoA isomerase</fullName>
    </submittedName>
</protein>
<gene>
    <name evidence="3" type="ORF">FCL54_07130</name>
</gene>
<dbReference type="InterPro" id="IPR029045">
    <property type="entry name" value="ClpP/crotonase-like_dom_sf"/>
</dbReference>
<comment type="similarity">
    <text evidence="1 2">Belongs to the enoyl-CoA hydratase/isomerase family.</text>
</comment>
<sequence>METTVTYSVSDKIATLTLNRPKVMNSFDLQMHEDFYNCLVRANEDEEITAIIINANGKGFSAGADLSVVHQASGESLDIGEYLRKTYNRTVLYMSEIEKPVIASIHGAAFGAGLGIALACDFRIASEDSSFCLAFIKVGLMPDAGTHFYLPRIIGLSRALELAALGDTIGVETASQYGLINRVVKKEELETETDQFAKRVAGLPTKAFGKMKRTMNASFEHTLAESLEAEADGQGELGKTEDHREGVSAFFERRKPAFTGR</sequence>
<dbReference type="Gene3D" id="3.90.226.10">
    <property type="entry name" value="2-enoyl-CoA Hydratase, Chain A, domain 1"/>
    <property type="match status" value="1"/>
</dbReference>
<dbReference type="EMBL" id="SWLG01000004">
    <property type="protein sequence ID" value="TLS38292.1"/>
    <property type="molecule type" value="Genomic_DNA"/>
</dbReference>
<evidence type="ECO:0000256" key="1">
    <source>
        <dbReference type="ARBA" id="ARBA00005254"/>
    </source>
</evidence>
<dbReference type="InterPro" id="IPR014748">
    <property type="entry name" value="Enoyl-CoA_hydra_C"/>
</dbReference>
<dbReference type="Gene3D" id="1.10.12.10">
    <property type="entry name" value="Lyase 2-enoyl-coa Hydratase, Chain A, domain 2"/>
    <property type="match status" value="1"/>
</dbReference>
<evidence type="ECO:0000313" key="4">
    <source>
        <dbReference type="Proteomes" id="UP000308230"/>
    </source>
</evidence>
<name>A0A5R9F3N0_9BACL</name>
<dbReference type="RefSeq" id="WP_138124776.1">
    <property type="nucleotide sequence ID" value="NZ_SWLG01000004.1"/>
</dbReference>